<protein>
    <submittedName>
        <fullName evidence="3">Serine hydrolase</fullName>
    </submittedName>
</protein>
<dbReference type="Proteomes" id="UP000249061">
    <property type="component" value="Unassembled WGS sequence"/>
</dbReference>
<dbReference type="EMBL" id="QFQP01000010">
    <property type="protein sequence ID" value="PZR13207.1"/>
    <property type="molecule type" value="Genomic_DNA"/>
</dbReference>
<evidence type="ECO:0000259" key="2">
    <source>
        <dbReference type="Pfam" id="PF00144"/>
    </source>
</evidence>
<sequence length="468" mass="52620">MGHAGTLRLLAARARCLRGEHRRVPHRLVRHRHRVDQPRRPARVLTHHRGVDDRRVSRPHARHADEGRRAHHHQLRARRHRHRAHSAREGGPVKNLVIVLTAVLATTAAAQTCPFRSSWPTEDWPVDLVNADARAAEIKALDDFAFTLVGQDGERKGLRTEGLVIIRNGRIRYERYGRGFGQNNRHLSWSVAKSYSSALVGVAVKEGLISLDESICTYLPEYAGKPQCDITVKDAITFGTALGWQEEYEDASYQVSSVIAMLFGVGHRDQLTHILNHKLVGKPGEVWNYSTGDAELASALAQRVLEPVHGKDAFWSQFFDRFGASRTMFEFDARGTPLGGSMVYATPRDFAKFGFLYLNDGCWNGERLVPENWVRTSTTPSDVFVGYAKETESTPSGYMWWLNKPIAEKNKPKPWADVPEDTFAALGHWGQRIIVVPSMDVVIVRTGDDREGSMDVNELTKLALEVVK</sequence>
<dbReference type="PANTHER" id="PTHR43283">
    <property type="entry name" value="BETA-LACTAMASE-RELATED"/>
    <property type="match status" value="1"/>
</dbReference>
<reference evidence="3 4" key="1">
    <citation type="submission" date="2017-08" db="EMBL/GenBank/DDBJ databases">
        <title>Infants hospitalized years apart are colonized by the same room-sourced microbial strains.</title>
        <authorList>
            <person name="Brooks B."/>
            <person name="Olm M.R."/>
            <person name="Firek B.A."/>
            <person name="Baker R."/>
            <person name="Thomas B.C."/>
            <person name="Morowitz M.J."/>
            <person name="Banfield J.F."/>
        </authorList>
    </citation>
    <scope>NUCLEOTIDE SEQUENCE [LARGE SCALE GENOMIC DNA]</scope>
    <source>
        <strain evidence="3">S2_003_000_R2_14</strain>
    </source>
</reference>
<feature type="domain" description="Beta-lactamase-related" evidence="2">
    <location>
        <begin position="153"/>
        <end position="464"/>
    </location>
</feature>
<gene>
    <name evidence="3" type="ORF">DI536_13030</name>
</gene>
<dbReference type="InterPro" id="IPR012338">
    <property type="entry name" value="Beta-lactam/transpept-like"/>
</dbReference>
<organism evidence="3 4">
    <name type="scientific">Archangium gephyra</name>
    <dbReference type="NCBI Taxonomy" id="48"/>
    <lineage>
        <taxon>Bacteria</taxon>
        <taxon>Pseudomonadati</taxon>
        <taxon>Myxococcota</taxon>
        <taxon>Myxococcia</taxon>
        <taxon>Myxococcales</taxon>
        <taxon>Cystobacterineae</taxon>
        <taxon>Archangiaceae</taxon>
        <taxon>Archangium</taxon>
    </lineage>
</organism>
<feature type="compositionally biased region" description="Basic and acidic residues" evidence="1">
    <location>
        <begin position="52"/>
        <end position="68"/>
    </location>
</feature>
<evidence type="ECO:0000256" key="1">
    <source>
        <dbReference type="SAM" id="MobiDB-lite"/>
    </source>
</evidence>
<evidence type="ECO:0000313" key="4">
    <source>
        <dbReference type="Proteomes" id="UP000249061"/>
    </source>
</evidence>
<dbReference type="PANTHER" id="PTHR43283:SF7">
    <property type="entry name" value="BETA-LACTAMASE-RELATED DOMAIN-CONTAINING PROTEIN"/>
    <property type="match status" value="1"/>
</dbReference>
<dbReference type="InterPro" id="IPR001466">
    <property type="entry name" value="Beta-lactam-related"/>
</dbReference>
<dbReference type="AlphaFoldDB" id="A0A2W5THC8"/>
<dbReference type="Gene3D" id="3.40.710.10">
    <property type="entry name" value="DD-peptidase/beta-lactamase superfamily"/>
    <property type="match status" value="1"/>
</dbReference>
<proteinExistence type="predicted"/>
<dbReference type="SUPFAM" id="SSF56601">
    <property type="entry name" value="beta-lactamase/transpeptidase-like"/>
    <property type="match status" value="1"/>
</dbReference>
<keyword evidence="3" id="KW-0378">Hydrolase</keyword>
<feature type="region of interest" description="Disordered" evidence="1">
    <location>
        <begin position="52"/>
        <end position="88"/>
    </location>
</feature>
<dbReference type="GO" id="GO:0016787">
    <property type="term" value="F:hydrolase activity"/>
    <property type="evidence" value="ECO:0007669"/>
    <property type="project" value="UniProtKB-KW"/>
</dbReference>
<dbReference type="Pfam" id="PF00144">
    <property type="entry name" value="Beta-lactamase"/>
    <property type="match status" value="1"/>
</dbReference>
<evidence type="ECO:0000313" key="3">
    <source>
        <dbReference type="EMBL" id="PZR13207.1"/>
    </source>
</evidence>
<feature type="compositionally biased region" description="Basic residues" evidence="1">
    <location>
        <begin position="69"/>
        <end position="85"/>
    </location>
</feature>
<dbReference type="InterPro" id="IPR050789">
    <property type="entry name" value="Diverse_Enzym_Activities"/>
</dbReference>
<accession>A0A2W5THC8</accession>
<comment type="caution">
    <text evidence="3">The sequence shown here is derived from an EMBL/GenBank/DDBJ whole genome shotgun (WGS) entry which is preliminary data.</text>
</comment>
<name>A0A2W5THC8_9BACT</name>